<dbReference type="InterPro" id="IPR022991">
    <property type="entry name" value="Ribosomal_eL30_CS"/>
</dbReference>
<evidence type="ECO:0000313" key="7">
    <source>
        <dbReference type="EMBL" id="RLE49543.1"/>
    </source>
</evidence>
<dbReference type="Pfam" id="PF01248">
    <property type="entry name" value="Ribosomal_L7Ae"/>
    <property type="match status" value="1"/>
</dbReference>
<dbReference type="NCBIfam" id="NF002172">
    <property type="entry name" value="PRK01018.1"/>
    <property type="match status" value="1"/>
</dbReference>
<feature type="domain" description="Ribosomal protein eL8/eL30/eS12/Gadd45" evidence="6">
    <location>
        <begin position="2"/>
        <end position="94"/>
    </location>
</feature>
<dbReference type="GO" id="GO:0003723">
    <property type="term" value="F:RNA binding"/>
    <property type="evidence" value="ECO:0007669"/>
    <property type="project" value="InterPro"/>
</dbReference>
<dbReference type="GO" id="GO:0022625">
    <property type="term" value="C:cytosolic large ribosomal subunit"/>
    <property type="evidence" value="ECO:0007669"/>
    <property type="project" value="InterPro"/>
</dbReference>
<dbReference type="GO" id="GO:0003735">
    <property type="term" value="F:structural constituent of ribosome"/>
    <property type="evidence" value="ECO:0007669"/>
    <property type="project" value="InterPro"/>
</dbReference>
<accession>A0A497EQD1</accession>
<keyword evidence="2 5" id="KW-0689">Ribosomal protein</keyword>
<organism evidence="7 8">
    <name type="scientific">Thermoproteota archaeon</name>
    <dbReference type="NCBI Taxonomy" id="2056631"/>
    <lineage>
        <taxon>Archaea</taxon>
        <taxon>Thermoproteota</taxon>
    </lineage>
</organism>
<gene>
    <name evidence="5" type="primary">rpl30e</name>
    <name evidence="7" type="ORF">DRJ31_04545</name>
</gene>
<dbReference type="HAMAP" id="MF_00481">
    <property type="entry name" value="Ribosomal_eL30"/>
    <property type="match status" value="1"/>
</dbReference>
<evidence type="ECO:0000256" key="3">
    <source>
        <dbReference type="ARBA" id="ARBA00023274"/>
    </source>
</evidence>
<dbReference type="PANTHER" id="PTHR11449">
    <property type="entry name" value="RIBOSOMAL PROTEIN L30"/>
    <property type="match status" value="1"/>
</dbReference>
<comment type="caution">
    <text evidence="7">The sequence shown here is derived from an EMBL/GenBank/DDBJ whole genome shotgun (WGS) entry which is preliminary data.</text>
</comment>
<evidence type="ECO:0000256" key="2">
    <source>
        <dbReference type="ARBA" id="ARBA00022980"/>
    </source>
</evidence>
<evidence type="ECO:0000313" key="8">
    <source>
        <dbReference type="Proteomes" id="UP000278475"/>
    </source>
</evidence>
<keyword evidence="3 5" id="KW-0687">Ribonucleoprotein</keyword>
<dbReference type="Gene3D" id="3.30.1330.30">
    <property type="match status" value="1"/>
</dbReference>
<dbReference type="InterPro" id="IPR000231">
    <property type="entry name" value="Ribosomal_eL30"/>
</dbReference>
<dbReference type="PROSITE" id="PS00993">
    <property type="entry name" value="RIBOSOMAL_L30E_2"/>
    <property type="match status" value="1"/>
</dbReference>
<dbReference type="EMBL" id="QMQV01000031">
    <property type="protein sequence ID" value="RLE49543.1"/>
    <property type="molecule type" value="Genomic_DNA"/>
</dbReference>
<comment type="similarity">
    <text evidence="1 5">Belongs to the eukaryotic ribosomal protein eL30 family.</text>
</comment>
<protein>
    <recommendedName>
        <fullName evidence="4 5">Large ribosomal subunit protein eL30</fullName>
    </recommendedName>
</protein>
<dbReference type="AlphaFoldDB" id="A0A497EQD1"/>
<dbReference type="SUPFAM" id="SSF55315">
    <property type="entry name" value="L30e-like"/>
    <property type="match status" value="1"/>
</dbReference>
<proteinExistence type="inferred from homology"/>
<name>A0A497EQD1_9CREN</name>
<evidence type="ECO:0000256" key="4">
    <source>
        <dbReference type="ARBA" id="ARBA00035231"/>
    </source>
</evidence>
<dbReference type="GO" id="GO:0006412">
    <property type="term" value="P:translation"/>
    <property type="evidence" value="ECO:0007669"/>
    <property type="project" value="UniProtKB-UniRule"/>
</dbReference>
<dbReference type="InterPro" id="IPR004038">
    <property type="entry name" value="Ribosomal_eL8/eL30/eS12/Gad45"/>
</dbReference>
<evidence type="ECO:0000256" key="1">
    <source>
        <dbReference type="ARBA" id="ARBA00007326"/>
    </source>
</evidence>
<dbReference type="InterPro" id="IPR029064">
    <property type="entry name" value="Ribosomal_eL30-like_sf"/>
</dbReference>
<dbReference type="InterPro" id="IPR039109">
    <property type="entry name" value="Ribosomal_eL30-like"/>
</dbReference>
<evidence type="ECO:0000256" key="5">
    <source>
        <dbReference type="HAMAP-Rule" id="MF_00481"/>
    </source>
</evidence>
<evidence type="ECO:0000259" key="6">
    <source>
        <dbReference type="Pfam" id="PF01248"/>
    </source>
</evidence>
<dbReference type="Proteomes" id="UP000278475">
    <property type="component" value="Unassembled WGS sequence"/>
</dbReference>
<sequence length="101" mass="10581">MDVAKELKVAMQTGKVVLGSKQAMRLASKGKAKLIIMASNTPQGIKDKISAYARVSKIPIYIYPGSSWDLGAICGKPFVVAAVSVIDEGDSEILKLAGEGG</sequence>
<reference evidence="7 8" key="1">
    <citation type="submission" date="2018-06" db="EMBL/GenBank/DDBJ databases">
        <title>Extensive metabolic versatility and redundancy in microbially diverse, dynamic hydrothermal sediments.</title>
        <authorList>
            <person name="Dombrowski N."/>
            <person name="Teske A."/>
            <person name="Baker B.J."/>
        </authorList>
    </citation>
    <scope>NUCLEOTIDE SEQUENCE [LARGE SCALE GENOMIC DNA]</scope>
    <source>
        <strain evidence="7">B66_G16</strain>
    </source>
</reference>